<gene>
    <name evidence="2" type="ORF">AVDCRST_MAG54-1610</name>
</gene>
<keyword evidence="1" id="KW-1133">Transmembrane helix</keyword>
<proteinExistence type="predicted"/>
<organism evidence="2">
    <name type="scientific">uncultured Actinomycetospora sp</name>
    <dbReference type="NCBI Taxonomy" id="1135996"/>
    <lineage>
        <taxon>Bacteria</taxon>
        <taxon>Bacillati</taxon>
        <taxon>Actinomycetota</taxon>
        <taxon>Actinomycetes</taxon>
        <taxon>Pseudonocardiales</taxon>
        <taxon>Pseudonocardiaceae</taxon>
        <taxon>Actinomycetospora</taxon>
        <taxon>environmental samples</taxon>
    </lineage>
</organism>
<accession>A0A6J4I7R9</accession>
<protein>
    <recommendedName>
        <fullName evidence="3">DUF3592 domain-containing protein</fullName>
    </recommendedName>
</protein>
<evidence type="ECO:0008006" key="3">
    <source>
        <dbReference type="Google" id="ProtNLM"/>
    </source>
</evidence>
<reference evidence="2" key="1">
    <citation type="submission" date="2020-02" db="EMBL/GenBank/DDBJ databases">
        <authorList>
            <person name="Meier V. D."/>
        </authorList>
    </citation>
    <scope>NUCLEOTIDE SEQUENCE</scope>
    <source>
        <strain evidence="2">AVDCRST_MAG54</strain>
    </source>
</reference>
<keyword evidence="1" id="KW-0812">Transmembrane</keyword>
<sequence>MPGRGPLVARIPVSGTFRRGAQVAVAYDPADPAHVRTVERWRPVYLQWELLLLATLLVALLLLAVTRVRRVRRVSRR</sequence>
<dbReference type="EMBL" id="CADCTH010000218">
    <property type="protein sequence ID" value="CAA9243289.1"/>
    <property type="molecule type" value="Genomic_DNA"/>
</dbReference>
<evidence type="ECO:0000313" key="2">
    <source>
        <dbReference type="EMBL" id="CAA9243289.1"/>
    </source>
</evidence>
<name>A0A6J4I7R9_9PSEU</name>
<feature type="transmembrane region" description="Helical" evidence="1">
    <location>
        <begin position="50"/>
        <end position="68"/>
    </location>
</feature>
<evidence type="ECO:0000256" key="1">
    <source>
        <dbReference type="SAM" id="Phobius"/>
    </source>
</evidence>
<keyword evidence="1" id="KW-0472">Membrane</keyword>
<dbReference type="AlphaFoldDB" id="A0A6J4I7R9"/>